<dbReference type="EC" id="1.1.1.304" evidence="3"/>
<gene>
    <name evidence="3" type="primary">budC</name>
    <name evidence="3" type="ORF">MES5069_270097</name>
</gene>
<dbReference type="SUPFAM" id="SSF51735">
    <property type="entry name" value="NAD(P)-binding Rossmann-fold domains"/>
    <property type="match status" value="1"/>
</dbReference>
<dbReference type="InterPro" id="IPR036291">
    <property type="entry name" value="NAD(P)-bd_dom_sf"/>
</dbReference>
<dbReference type="Proteomes" id="UP001153050">
    <property type="component" value="Unassembled WGS sequence"/>
</dbReference>
<dbReference type="PANTHER" id="PTHR42879">
    <property type="entry name" value="3-OXOACYL-(ACYL-CARRIER-PROTEIN) REDUCTASE"/>
    <property type="match status" value="1"/>
</dbReference>
<name>A0ABN8JUA4_9HYPH</name>
<sequence>MTGRLAGRAAYVTGASRGIGRGIALALASEGAGVVVTDIEADAAEAVAVEIRAAGGRAESRVVDVRKWDDFVSLVAHVERQFGQLDIAVNCAGVISVAAVEDVAEAEWDRVMDVNAKGVFLSCKAAAPAMKRNGFGRIINISSVSGKDGYPKLAVYSASKYAVLGFTNSLAKEVARDGITVNAICPGVVKTHMWDMLSDELREQGETAEQSWQRHVLEFVPQGRPQTPEEIGGLAIYLALAPSVTGQSINIDGGLTSH</sequence>
<accession>A0ABN8JUA4</accession>
<dbReference type="PROSITE" id="PS00061">
    <property type="entry name" value="ADH_SHORT"/>
    <property type="match status" value="1"/>
</dbReference>
<dbReference type="Pfam" id="PF00106">
    <property type="entry name" value="adh_short"/>
    <property type="match status" value="1"/>
</dbReference>
<dbReference type="EMBL" id="CAKXZT010000121">
    <property type="protein sequence ID" value="CAH2400859.1"/>
    <property type="molecule type" value="Genomic_DNA"/>
</dbReference>
<reference evidence="3 4" key="1">
    <citation type="submission" date="2022-03" db="EMBL/GenBank/DDBJ databases">
        <authorList>
            <person name="Brunel B."/>
        </authorList>
    </citation>
    <scope>NUCLEOTIDE SEQUENCE [LARGE SCALE GENOMIC DNA]</scope>
    <source>
        <strain evidence="3">STM5069sample</strain>
    </source>
</reference>
<proteinExistence type="inferred from homology"/>
<comment type="caution">
    <text evidence="3">The sequence shown here is derived from an EMBL/GenBank/DDBJ whole genome shotgun (WGS) entry which is preliminary data.</text>
</comment>
<protein>
    <submittedName>
        <fullName evidence="3">Diacetyl reductase ((S)-acetoin forming)</fullName>
        <ecNumber evidence="3">1.1.1.304</ecNumber>
    </submittedName>
</protein>
<dbReference type="PRINTS" id="PR00080">
    <property type="entry name" value="SDRFAMILY"/>
</dbReference>
<keyword evidence="3" id="KW-0560">Oxidoreductase</keyword>
<evidence type="ECO:0000313" key="3">
    <source>
        <dbReference type="EMBL" id="CAH2400859.1"/>
    </source>
</evidence>
<dbReference type="InterPro" id="IPR020904">
    <property type="entry name" value="Sc_DH/Rdtase_CS"/>
</dbReference>
<dbReference type="PANTHER" id="PTHR42879:SF2">
    <property type="entry name" value="3-OXOACYL-[ACYL-CARRIER-PROTEIN] REDUCTASE FABG"/>
    <property type="match status" value="1"/>
</dbReference>
<evidence type="ECO:0000256" key="2">
    <source>
        <dbReference type="RuleBase" id="RU000363"/>
    </source>
</evidence>
<dbReference type="InterPro" id="IPR050259">
    <property type="entry name" value="SDR"/>
</dbReference>
<dbReference type="GO" id="GO:0052588">
    <property type="term" value="F:diacetyl reductase ((S)-acetoin forming) (NAD+) activity"/>
    <property type="evidence" value="ECO:0007669"/>
    <property type="project" value="UniProtKB-EC"/>
</dbReference>
<evidence type="ECO:0000313" key="4">
    <source>
        <dbReference type="Proteomes" id="UP001153050"/>
    </source>
</evidence>
<dbReference type="Gene3D" id="3.40.50.720">
    <property type="entry name" value="NAD(P)-binding Rossmann-like Domain"/>
    <property type="match status" value="1"/>
</dbReference>
<keyword evidence="4" id="KW-1185">Reference proteome</keyword>
<dbReference type="RefSeq" id="WP_254018491.1">
    <property type="nucleotide sequence ID" value="NZ_CAKXZT010000121.1"/>
</dbReference>
<dbReference type="InterPro" id="IPR002347">
    <property type="entry name" value="SDR_fam"/>
</dbReference>
<dbReference type="PRINTS" id="PR00081">
    <property type="entry name" value="GDHRDH"/>
</dbReference>
<comment type="similarity">
    <text evidence="1 2">Belongs to the short-chain dehydrogenases/reductases (SDR) family.</text>
</comment>
<dbReference type="NCBIfam" id="NF005559">
    <property type="entry name" value="PRK07231.1"/>
    <property type="match status" value="1"/>
</dbReference>
<evidence type="ECO:0000256" key="1">
    <source>
        <dbReference type="ARBA" id="ARBA00006484"/>
    </source>
</evidence>
<organism evidence="3 4">
    <name type="scientific">Mesorhizobium escarrei</name>
    <dbReference type="NCBI Taxonomy" id="666018"/>
    <lineage>
        <taxon>Bacteria</taxon>
        <taxon>Pseudomonadati</taxon>
        <taxon>Pseudomonadota</taxon>
        <taxon>Alphaproteobacteria</taxon>
        <taxon>Hyphomicrobiales</taxon>
        <taxon>Phyllobacteriaceae</taxon>
        <taxon>Mesorhizobium</taxon>
    </lineage>
</organism>